<dbReference type="Pfam" id="PF00698">
    <property type="entry name" value="Acyl_transf_1"/>
    <property type="match status" value="1"/>
</dbReference>
<evidence type="ECO:0000259" key="5">
    <source>
        <dbReference type="SMART" id="SM00827"/>
    </source>
</evidence>
<dbReference type="InterPro" id="IPR016036">
    <property type="entry name" value="Malonyl_transacylase_ACP-bd"/>
</dbReference>
<dbReference type="AlphaFoldDB" id="A0A8J4V964"/>
<name>A0A8J4V964_9MYCE</name>
<dbReference type="PANTHER" id="PTHR42681:SF1">
    <property type="entry name" value="MALONYL-COA-ACYL CARRIER PROTEIN TRANSACYLASE, MITOCHONDRIAL"/>
    <property type="match status" value="1"/>
</dbReference>
<evidence type="ECO:0000256" key="3">
    <source>
        <dbReference type="ARBA" id="ARBA00023315"/>
    </source>
</evidence>
<reference evidence="6" key="1">
    <citation type="submission" date="2020-01" db="EMBL/GenBank/DDBJ databases">
        <title>Development of genomics and gene disruption for Polysphondylium violaceum indicates a role for the polyketide synthase stlB in stalk morphogenesis.</title>
        <authorList>
            <person name="Narita B."/>
            <person name="Kawabe Y."/>
            <person name="Kin K."/>
            <person name="Saito T."/>
            <person name="Gibbs R."/>
            <person name="Kuspa A."/>
            <person name="Muzny D."/>
            <person name="Queller D."/>
            <person name="Richards S."/>
            <person name="Strassman J."/>
            <person name="Sucgang R."/>
            <person name="Worley K."/>
            <person name="Schaap P."/>
        </authorList>
    </citation>
    <scope>NUCLEOTIDE SEQUENCE</scope>
    <source>
        <strain evidence="6">QSvi11</strain>
    </source>
</reference>
<dbReference type="Proteomes" id="UP000695562">
    <property type="component" value="Unassembled WGS sequence"/>
</dbReference>
<evidence type="ECO:0000256" key="1">
    <source>
        <dbReference type="ARBA" id="ARBA00013258"/>
    </source>
</evidence>
<dbReference type="SMART" id="SM00827">
    <property type="entry name" value="PKS_AT"/>
    <property type="match status" value="1"/>
</dbReference>
<gene>
    <name evidence="6" type="ORF">CYY_002946</name>
</gene>
<evidence type="ECO:0000256" key="2">
    <source>
        <dbReference type="ARBA" id="ARBA00022679"/>
    </source>
</evidence>
<dbReference type="PANTHER" id="PTHR42681">
    <property type="entry name" value="MALONYL-COA-ACYL CARRIER PROTEIN TRANSACYLASE, MITOCHONDRIAL"/>
    <property type="match status" value="1"/>
</dbReference>
<comment type="catalytic activity">
    <reaction evidence="4">
        <text>holo-[ACP] + malonyl-CoA = malonyl-[ACP] + CoA</text>
        <dbReference type="Rhea" id="RHEA:41792"/>
        <dbReference type="Rhea" id="RHEA-COMP:9623"/>
        <dbReference type="Rhea" id="RHEA-COMP:9685"/>
        <dbReference type="ChEBI" id="CHEBI:57287"/>
        <dbReference type="ChEBI" id="CHEBI:57384"/>
        <dbReference type="ChEBI" id="CHEBI:64479"/>
        <dbReference type="ChEBI" id="CHEBI:78449"/>
        <dbReference type="EC" id="2.3.1.39"/>
    </reaction>
</comment>
<dbReference type="InterPro" id="IPR016035">
    <property type="entry name" value="Acyl_Trfase/lysoPLipase"/>
</dbReference>
<comment type="caution">
    <text evidence="6">The sequence shown here is derived from an EMBL/GenBank/DDBJ whole genome shotgun (WGS) entry which is preliminary data.</text>
</comment>
<organism evidence="6 7">
    <name type="scientific">Polysphondylium violaceum</name>
    <dbReference type="NCBI Taxonomy" id="133409"/>
    <lineage>
        <taxon>Eukaryota</taxon>
        <taxon>Amoebozoa</taxon>
        <taxon>Evosea</taxon>
        <taxon>Eumycetozoa</taxon>
        <taxon>Dictyostelia</taxon>
        <taxon>Dictyosteliales</taxon>
        <taxon>Dictyosteliaceae</taxon>
        <taxon>Polysphondylium</taxon>
    </lineage>
</organism>
<dbReference type="InterPro" id="IPR050858">
    <property type="entry name" value="Mal-CoA-ACP_Trans/PKS_FabD"/>
</dbReference>
<keyword evidence="3" id="KW-0012">Acyltransferase</keyword>
<sequence>MTTIKRFALLFPGQGSQLVGMGKDLVCEFPYIQSLFTRADHILNFSLSKVMFEGPVEELKQTEITQPALLLHSYSILKILEKELGFKQHQHQQLQQTLPLSNEFIKHFDFMLGHSLGEYTALLASNSISFDDALRLVRHRGELMKECKSGVMAALLSKTNMVQSGSLMNIKSLAHEITTTADNSNGDLCICNISNVNSPNQVVISGTESGVNQLIERGKKLKLFTKAIKLPVSAAFHSDLMKDCSNEFSNKLSTVQFSKPESTVISNVTYSPYNNNDIESIPKLLSQQLVSTVEWTSSIDYCTNQWEKQQQQQSETCFIEIGSGKVLTELVKQISPLSECINIGTSDEVKEFIKNSNNIFKDNKSI</sequence>
<dbReference type="InterPro" id="IPR014043">
    <property type="entry name" value="Acyl_transferase_dom"/>
</dbReference>
<dbReference type="EMBL" id="AJWJ01000087">
    <property type="protein sequence ID" value="KAF2075764.1"/>
    <property type="molecule type" value="Genomic_DNA"/>
</dbReference>
<evidence type="ECO:0000313" key="6">
    <source>
        <dbReference type="EMBL" id="KAF2075764.1"/>
    </source>
</evidence>
<dbReference type="SUPFAM" id="SSF52151">
    <property type="entry name" value="FabD/lysophospholipase-like"/>
    <property type="match status" value="1"/>
</dbReference>
<dbReference type="OrthoDB" id="541883at2759"/>
<accession>A0A8J4V964</accession>
<dbReference type="GO" id="GO:0006633">
    <property type="term" value="P:fatty acid biosynthetic process"/>
    <property type="evidence" value="ECO:0007669"/>
    <property type="project" value="TreeGrafter"/>
</dbReference>
<protein>
    <recommendedName>
        <fullName evidence="1">[acyl-carrier-protein] S-malonyltransferase</fullName>
        <ecNumber evidence="1">2.3.1.39</ecNumber>
    </recommendedName>
</protein>
<dbReference type="GO" id="GO:0004314">
    <property type="term" value="F:[acyl-carrier-protein] S-malonyltransferase activity"/>
    <property type="evidence" value="ECO:0007669"/>
    <property type="project" value="UniProtKB-EC"/>
</dbReference>
<dbReference type="Gene3D" id="3.40.366.10">
    <property type="entry name" value="Malonyl-Coenzyme A Acyl Carrier Protein, domain 2"/>
    <property type="match status" value="1"/>
</dbReference>
<feature type="domain" description="Malonyl-CoA:ACP transacylase (MAT)" evidence="5">
    <location>
        <begin position="10"/>
        <end position="348"/>
    </location>
</feature>
<dbReference type="SUPFAM" id="SSF55048">
    <property type="entry name" value="Probable ACP-binding domain of malonyl-CoA ACP transacylase"/>
    <property type="match status" value="1"/>
</dbReference>
<proteinExistence type="predicted"/>
<keyword evidence="2" id="KW-0808">Transferase</keyword>
<evidence type="ECO:0000313" key="7">
    <source>
        <dbReference type="Proteomes" id="UP000695562"/>
    </source>
</evidence>
<dbReference type="InterPro" id="IPR001227">
    <property type="entry name" value="Ac_transferase_dom_sf"/>
</dbReference>
<dbReference type="EC" id="2.3.1.39" evidence="1"/>
<dbReference type="Gene3D" id="3.30.70.250">
    <property type="entry name" value="Malonyl-CoA ACP transacylase, ACP-binding"/>
    <property type="match status" value="1"/>
</dbReference>
<keyword evidence="7" id="KW-1185">Reference proteome</keyword>
<dbReference type="GO" id="GO:0005739">
    <property type="term" value="C:mitochondrion"/>
    <property type="evidence" value="ECO:0007669"/>
    <property type="project" value="TreeGrafter"/>
</dbReference>
<evidence type="ECO:0000256" key="4">
    <source>
        <dbReference type="ARBA" id="ARBA00048462"/>
    </source>
</evidence>